<accession>A0A9P6FTI9</accession>
<dbReference type="SUPFAM" id="SSF88713">
    <property type="entry name" value="Glycoside hydrolase/deacetylase"/>
    <property type="match status" value="1"/>
</dbReference>
<evidence type="ECO:0000256" key="5">
    <source>
        <dbReference type="ARBA" id="ARBA00023277"/>
    </source>
</evidence>
<evidence type="ECO:0000259" key="7">
    <source>
        <dbReference type="PROSITE" id="PS51677"/>
    </source>
</evidence>
<dbReference type="PANTHER" id="PTHR46471:SF2">
    <property type="entry name" value="CHITIN DEACETYLASE-RELATED"/>
    <property type="match status" value="1"/>
</dbReference>
<proteinExistence type="predicted"/>
<evidence type="ECO:0000256" key="3">
    <source>
        <dbReference type="ARBA" id="ARBA00022729"/>
    </source>
</evidence>
<keyword evidence="4" id="KW-0378">Hydrolase</keyword>
<dbReference type="PANTHER" id="PTHR46471">
    <property type="entry name" value="CHITIN DEACETYLASE"/>
    <property type="match status" value="1"/>
</dbReference>
<feature type="chain" id="PRO_5040423296" description="NodB homology domain-containing protein" evidence="6">
    <location>
        <begin position="22"/>
        <end position="271"/>
    </location>
</feature>
<evidence type="ECO:0000256" key="6">
    <source>
        <dbReference type="SAM" id="SignalP"/>
    </source>
</evidence>
<dbReference type="Pfam" id="PF01522">
    <property type="entry name" value="Polysacc_deac_1"/>
    <property type="match status" value="1"/>
</dbReference>
<evidence type="ECO:0000256" key="1">
    <source>
        <dbReference type="ARBA" id="ARBA00001941"/>
    </source>
</evidence>
<dbReference type="CDD" id="cd10951">
    <property type="entry name" value="CE4_ClCDA_like"/>
    <property type="match status" value="1"/>
</dbReference>
<dbReference type="GO" id="GO:0046872">
    <property type="term" value="F:metal ion binding"/>
    <property type="evidence" value="ECO:0007669"/>
    <property type="project" value="UniProtKB-KW"/>
</dbReference>
<comment type="cofactor">
    <cofactor evidence="1">
        <name>Co(2+)</name>
        <dbReference type="ChEBI" id="CHEBI:48828"/>
    </cofactor>
</comment>
<dbReference type="InterPro" id="IPR002509">
    <property type="entry name" value="NODB_dom"/>
</dbReference>
<comment type="caution">
    <text evidence="8">The sequence shown here is derived from an EMBL/GenBank/DDBJ whole genome shotgun (WGS) entry which is preliminary data.</text>
</comment>
<dbReference type="GO" id="GO:0016810">
    <property type="term" value="F:hydrolase activity, acting on carbon-nitrogen (but not peptide) bonds"/>
    <property type="evidence" value="ECO:0007669"/>
    <property type="project" value="InterPro"/>
</dbReference>
<name>A0A9P6FTI9_9FUNG</name>
<sequence>MAPITRVAAALLLFSTIFVQGVPVLAPAGPSDPAPALAQDVQAFAADSHALTKRAGVNIVTRCSVPNTIAITFDDGPAKFTDGLLTTLKKENVKATFFVNAQNNGGKISDYTAVIKRAYADGHQIASHTFSHQDLAKLNEKQIAKEMNDLDTEVKKILGVRPIYMRPPYGSTNTRAENWLNKNGYKIINWNLDTNDWKHPKDWKKSIKAYTDAFKKDPKKEGYIALQHDPNAVTSGKLAQEAIKLAKKYKLNIVTVGECLGQTNSASWYRK</sequence>
<reference evidence="8" key="1">
    <citation type="journal article" date="2020" name="Fungal Divers.">
        <title>Resolving the Mortierellaceae phylogeny through synthesis of multi-gene phylogenetics and phylogenomics.</title>
        <authorList>
            <person name="Vandepol N."/>
            <person name="Liber J."/>
            <person name="Desiro A."/>
            <person name="Na H."/>
            <person name="Kennedy M."/>
            <person name="Barry K."/>
            <person name="Grigoriev I.V."/>
            <person name="Miller A.N."/>
            <person name="O'Donnell K."/>
            <person name="Stajich J.E."/>
            <person name="Bonito G."/>
        </authorList>
    </citation>
    <scope>NUCLEOTIDE SEQUENCE</scope>
    <source>
        <strain evidence="8">KOD1015</strain>
    </source>
</reference>
<dbReference type="GO" id="GO:0005975">
    <property type="term" value="P:carbohydrate metabolic process"/>
    <property type="evidence" value="ECO:0007669"/>
    <property type="project" value="InterPro"/>
</dbReference>
<keyword evidence="3 6" id="KW-0732">Signal</keyword>
<evidence type="ECO:0000313" key="8">
    <source>
        <dbReference type="EMBL" id="KAF9580506.1"/>
    </source>
</evidence>
<dbReference type="EMBL" id="JAABOA010002022">
    <property type="protein sequence ID" value="KAF9580506.1"/>
    <property type="molecule type" value="Genomic_DNA"/>
</dbReference>
<keyword evidence="5" id="KW-0119">Carbohydrate metabolism</keyword>
<gene>
    <name evidence="8" type="ORF">BGW38_002831</name>
</gene>
<feature type="domain" description="NodB homology" evidence="7">
    <location>
        <begin position="67"/>
        <end position="256"/>
    </location>
</feature>
<protein>
    <recommendedName>
        <fullName evidence="7">NodB homology domain-containing protein</fullName>
    </recommendedName>
</protein>
<evidence type="ECO:0000313" key="9">
    <source>
        <dbReference type="Proteomes" id="UP000780801"/>
    </source>
</evidence>
<feature type="signal peptide" evidence="6">
    <location>
        <begin position="1"/>
        <end position="21"/>
    </location>
</feature>
<organism evidence="8 9">
    <name type="scientific">Lunasporangiospora selenospora</name>
    <dbReference type="NCBI Taxonomy" id="979761"/>
    <lineage>
        <taxon>Eukaryota</taxon>
        <taxon>Fungi</taxon>
        <taxon>Fungi incertae sedis</taxon>
        <taxon>Mucoromycota</taxon>
        <taxon>Mortierellomycotina</taxon>
        <taxon>Mortierellomycetes</taxon>
        <taxon>Mortierellales</taxon>
        <taxon>Mortierellaceae</taxon>
        <taxon>Lunasporangiospora</taxon>
    </lineage>
</organism>
<evidence type="ECO:0000256" key="4">
    <source>
        <dbReference type="ARBA" id="ARBA00022801"/>
    </source>
</evidence>
<dbReference type="OrthoDB" id="407355at2759"/>
<dbReference type="PROSITE" id="PS51677">
    <property type="entry name" value="NODB"/>
    <property type="match status" value="1"/>
</dbReference>
<dbReference type="Gene3D" id="3.20.20.370">
    <property type="entry name" value="Glycoside hydrolase/deacetylase"/>
    <property type="match status" value="1"/>
</dbReference>
<evidence type="ECO:0000256" key="2">
    <source>
        <dbReference type="ARBA" id="ARBA00022723"/>
    </source>
</evidence>
<keyword evidence="2" id="KW-0479">Metal-binding</keyword>
<dbReference type="Proteomes" id="UP000780801">
    <property type="component" value="Unassembled WGS sequence"/>
</dbReference>
<dbReference type="InterPro" id="IPR011330">
    <property type="entry name" value="Glyco_hydro/deAcase_b/a-brl"/>
</dbReference>
<keyword evidence="9" id="KW-1185">Reference proteome</keyword>
<dbReference type="AlphaFoldDB" id="A0A9P6FTI9"/>